<evidence type="ECO:0000313" key="1">
    <source>
        <dbReference type="EMBL" id="SFL02801.1"/>
    </source>
</evidence>
<dbReference type="EMBL" id="FOSV01000007">
    <property type="protein sequence ID" value="SFL02801.1"/>
    <property type="molecule type" value="Genomic_DNA"/>
</dbReference>
<reference evidence="2" key="1">
    <citation type="submission" date="2016-10" db="EMBL/GenBank/DDBJ databases">
        <authorList>
            <person name="Varghese N."/>
            <person name="Submissions S."/>
        </authorList>
    </citation>
    <scope>NUCLEOTIDE SEQUENCE [LARGE SCALE GENOMIC DNA]</scope>
    <source>
        <strain evidence="2">CGMCC 1.6474</strain>
    </source>
</reference>
<name>A0A1I4EF40_9HYPH</name>
<organism evidence="1 2">
    <name type="scientific">Methylorubrum salsuginis</name>
    <dbReference type="NCBI Taxonomy" id="414703"/>
    <lineage>
        <taxon>Bacteria</taxon>
        <taxon>Pseudomonadati</taxon>
        <taxon>Pseudomonadota</taxon>
        <taxon>Alphaproteobacteria</taxon>
        <taxon>Hyphomicrobiales</taxon>
        <taxon>Methylobacteriaceae</taxon>
        <taxon>Methylorubrum</taxon>
    </lineage>
</organism>
<protein>
    <submittedName>
        <fullName evidence="1">Uncharacterized protein</fullName>
    </submittedName>
</protein>
<sequence>MPLPYERMGSDGWVAQIGPVRLYLSDESGAVSRGQAALAEAVAGSLDARRAAASAYLDLFVDRRKACGDAEEPWWLDEIDFRARPGEAATGYAFLFTLHGDDGGLWTVDMHAAADGHRPYRFERRQG</sequence>
<proteinExistence type="predicted"/>
<evidence type="ECO:0000313" key="2">
    <source>
        <dbReference type="Proteomes" id="UP000198804"/>
    </source>
</evidence>
<dbReference type="OrthoDB" id="7995484at2"/>
<dbReference type="AlphaFoldDB" id="A0A1I4EF40"/>
<dbReference type="RefSeq" id="WP_091945684.1">
    <property type="nucleotide sequence ID" value="NZ_FOSV01000007.1"/>
</dbReference>
<dbReference type="Proteomes" id="UP000198804">
    <property type="component" value="Unassembled WGS sequence"/>
</dbReference>
<gene>
    <name evidence="1" type="ORF">SAMN04488125_107189</name>
</gene>
<accession>A0A1I4EF40</accession>
<keyword evidence="2" id="KW-1185">Reference proteome</keyword>